<dbReference type="InterPro" id="IPR032675">
    <property type="entry name" value="LRR_dom_sf"/>
</dbReference>
<dbReference type="SUPFAM" id="SSF81383">
    <property type="entry name" value="F-box domain"/>
    <property type="match status" value="1"/>
</dbReference>
<feature type="compositionally biased region" description="Polar residues" evidence="2">
    <location>
        <begin position="7"/>
        <end position="23"/>
    </location>
</feature>
<keyword evidence="1" id="KW-0833">Ubl conjugation pathway</keyword>
<dbReference type="Gene3D" id="3.80.10.10">
    <property type="entry name" value="Ribonuclease Inhibitor"/>
    <property type="match status" value="2"/>
</dbReference>
<dbReference type="SMART" id="SM00256">
    <property type="entry name" value="FBOX"/>
    <property type="match status" value="1"/>
</dbReference>
<dbReference type="Proteomes" id="UP000215902">
    <property type="component" value="Unassembled WGS sequence"/>
</dbReference>
<dbReference type="OrthoDB" id="10257471at2759"/>
<comment type="caution">
    <text evidence="4">The sequence shown here is derived from an EMBL/GenBank/DDBJ whole genome shotgun (WGS) entry which is preliminary data.</text>
</comment>
<dbReference type="Gene3D" id="1.20.1280.50">
    <property type="match status" value="1"/>
</dbReference>
<protein>
    <recommendedName>
        <fullName evidence="3">F-box domain-containing protein</fullName>
    </recommendedName>
</protein>
<feature type="domain" description="F-box" evidence="3">
    <location>
        <begin position="24"/>
        <end position="70"/>
    </location>
</feature>
<sequence length="558" mass="61956">AAGAESTRPQSGSESEQDSTSTSHCAIETLPEVLLTRILSELDQASRGRCAQLSRRWHRLATQPQLWRKIRIGFGTSSNVELTVSFTSFLRDVVREIDGYSMTDPQKLPQVLAASVNLTSLRLFGVNGDSALIAVGRSCHSLQELSVSHCDNALSDDALSSLLTGCPRLSLMEILGKWFYRTMIPLYSLADSQNRQLLNQLVARLANLSFDFYGDDLEDNCGNLLHFIPKCPKLVSLKFYVFDFSELLDLLPRMPNLEKLEVSCRDAAVPSSRSRIPSLPLRRLSLSCGFNNATPILLLLRCLPQLRSFRLLYYKNLTGREVRDILQALPAGLTQLGLDFCNKVTALDESDLSAPLPTGLRQLLMQQFGDSNLKGLRLMDTLFNCSGLSLLVLDFCCDDLLPALLSRLPRLRCLHLTNCSRLTRQAWASLRTQQVVATTAELQNFHAEKCSESSLTDEAVADLCASPAVRGLRRLFLSDCSRLTAACLPSIASGCPQLTHLALHIHDEARESPFPVHRPGATGYKQHPISGSDFQAFCAGFDHPVRVENWFRPTFFVL</sequence>
<reference evidence="4 5" key="1">
    <citation type="submission" date="2017-06" db="EMBL/GenBank/DDBJ databases">
        <title>A platform for efficient transgenesis in Macrostomum lignano, a flatworm model organism for stem cell research.</title>
        <authorList>
            <person name="Berezikov E."/>
        </authorList>
    </citation>
    <scope>NUCLEOTIDE SEQUENCE [LARGE SCALE GENOMIC DNA]</scope>
    <source>
        <strain evidence="4">DV1</strain>
        <tissue evidence="4">Whole organism</tissue>
    </source>
</reference>
<dbReference type="SUPFAM" id="SSF52047">
    <property type="entry name" value="RNI-like"/>
    <property type="match status" value="1"/>
</dbReference>
<dbReference type="PROSITE" id="PS50181">
    <property type="entry name" value="FBOX"/>
    <property type="match status" value="1"/>
</dbReference>
<name>A0A267EL70_9PLAT</name>
<evidence type="ECO:0000259" key="3">
    <source>
        <dbReference type="PROSITE" id="PS50181"/>
    </source>
</evidence>
<dbReference type="PANTHER" id="PTHR38926:SF5">
    <property type="entry name" value="F-BOX AND LEUCINE-RICH REPEAT PROTEIN 6"/>
    <property type="match status" value="1"/>
</dbReference>
<dbReference type="InterPro" id="IPR001810">
    <property type="entry name" value="F-box_dom"/>
</dbReference>
<dbReference type="InterPro" id="IPR036047">
    <property type="entry name" value="F-box-like_dom_sf"/>
</dbReference>
<dbReference type="PANTHER" id="PTHR38926">
    <property type="entry name" value="F-BOX DOMAIN CONTAINING PROTEIN, EXPRESSED"/>
    <property type="match status" value="1"/>
</dbReference>
<evidence type="ECO:0000313" key="5">
    <source>
        <dbReference type="Proteomes" id="UP000215902"/>
    </source>
</evidence>
<feature type="non-terminal residue" evidence="4">
    <location>
        <position position="1"/>
    </location>
</feature>
<keyword evidence="5" id="KW-1185">Reference proteome</keyword>
<evidence type="ECO:0000256" key="2">
    <source>
        <dbReference type="SAM" id="MobiDB-lite"/>
    </source>
</evidence>
<dbReference type="AlphaFoldDB" id="A0A267EL70"/>
<dbReference type="SMART" id="SM00367">
    <property type="entry name" value="LRR_CC"/>
    <property type="match status" value="4"/>
</dbReference>
<evidence type="ECO:0000256" key="1">
    <source>
        <dbReference type="ARBA" id="ARBA00022786"/>
    </source>
</evidence>
<dbReference type="Pfam" id="PF12937">
    <property type="entry name" value="F-box-like"/>
    <property type="match status" value="1"/>
</dbReference>
<proteinExistence type="predicted"/>
<dbReference type="InterPro" id="IPR006553">
    <property type="entry name" value="Leu-rich_rpt_Cys-con_subtyp"/>
</dbReference>
<organism evidence="4 5">
    <name type="scientific">Macrostomum lignano</name>
    <dbReference type="NCBI Taxonomy" id="282301"/>
    <lineage>
        <taxon>Eukaryota</taxon>
        <taxon>Metazoa</taxon>
        <taxon>Spiralia</taxon>
        <taxon>Lophotrochozoa</taxon>
        <taxon>Platyhelminthes</taxon>
        <taxon>Rhabditophora</taxon>
        <taxon>Macrostomorpha</taxon>
        <taxon>Macrostomida</taxon>
        <taxon>Macrostomidae</taxon>
        <taxon>Macrostomum</taxon>
    </lineage>
</organism>
<gene>
    <name evidence="4" type="ORF">BOX15_Mlig030928g7</name>
</gene>
<feature type="region of interest" description="Disordered" evidence="2">
    <location>
        <begin position="1"/>
        <end position="23"/>
    </location>
</feature>
<dbReference type="EMBL" id="NIVC01001965">
    <property type="protein sequence ID" value="PAA62186.1"/>
    <property type="molecule type" value="Genomic_DNA"/>
</dbReference>
<dbReference type="STRING" id="282301.A0A267EL70"/>
<accession>A0A267EL70</accession>
<evidence type="ECO:0000313" key="4">
    <source>
        <dbReference type="EMBL" id="PAA62186.1"/>
    </source>
</evidence>